<sequence length="57" mass="7039">MCRRWCDSDLKGFHCLSQAEVPFHWNRLQMLRSGRQRGRRAVKSRLRKRRRKRKNSV</sequence>
<proteinExistence type="predicted"/>
<evidence type="ECO:0000256" key="1">
    <source>
        <dbReference type="SAM" id="MobiDB-lite"/>
    </source>
</evidence>
<evidence type="ECO:0000313" key="3">
    <source>
        <dbReference type="Proteomes" id="UP000315647"/>
    </source>
</evidence>
<dbReference type="Proteomes" id="UP000315647">
    <property type="component" value="Chromosome"/>
</dbReference>
<keyword evidence="3" id="KW-1185">Reference proteome</keyword>
<protein>
    <submittedName>
        <fullName evidence="2">Uncharacterized protein</fullName>
    </submittedName>
</protein>
<gene>
    <name evidence="2" type="ORF">Enr10x_52260</name>
</gene>
<accession>A0A517QE17</accession>
<dbReference type="EMBL" id="CP037421">
    <property type="protein sequence ID" value="QDT29869.1"/>
    <property type="molecule type" value="Genomic_DNA"/>
</dbReference>
<organism evidence="2 3">
    <name type="scientific">Gimesia panareensis</name>
    <dbReference type="NCBI Taxonomy" id="2527978"/>
    <lineage>
        <taxon>Bacteria</taxon>
        <taxon>Pseudomonadati</taxon>
        <taxon>Planctomycetota</taxon>
        <taxon>Planctomycetia</taxon>
        <taxon>Planctomycetales</taxon>
        <taxon>Planctomycetaceae</taxon>
        <taxon>Gimesia</taxon>
    </lineage>
</organism>
<dbReference type="AlphaFoldDB" id="A0A517QE17"/>
<reference evidence="2 3" key="1">
    <citation type="submission" date="2019-03" db="EMBL/GenBank/DDBJ databases">
        <title>Deep-cultivation of Planctomycetes and their phenomic and genomic characterization uncovers novel biology.</title>
        <authorList>
            <person name="Wiegand S."/>
            <person name="Jogler M."/>
            <person name="Boedeker C."/>
            <person name="Pinto D."/>
            <person name="Vollmers J."/>
            <person name="Rivas-Marin E."/>
            <person name="Kohn T."/>
            <person name="Peeters S.H."/>
            <person name="Heuer A."/>
            <person name="Rast P."/>
            <person name="Oberbeckmann S."/>
            <person name="Bunk B."/>
            <person name="Jeske O."/>
            <person name="Meyerdierks A."/>
            <person name="Storesund J.E."/>
            <person name="Kallscheuer N."/>
            <person name="Luecker S."/>
            <person name="Lage O.M."/>
            <person name="Pohl T."/>
            <person name="Merkel B.J."/>
            <person name="Hornburger P."/>
            <person name="Mueller R.-W."/>
            <person name="Bruemmer F."/>
            <person name="Labrenz M."/>
            <person name="Spormann A.M."/>
            <person name="Op den Camp H."/>
            <person name="Overmann J."/>
            <person name="Amann R."/>
            <person name="Jetten M.S.M."/>
            <person name="Mascher T."/>
            <person name="Medema M.H."/>
            <person name="Devos D.P."/>
            <person name="Kaster A.-K."/>
            <person name="Ovreas L."/>
            <person name="Rohde M."/>
            <person name="Galperin M.Y."/>
            <person name="Jogler C."/>
        </authorList>
    </citation>
    <scope>NUCLEOTIDE SEQUENCE [LARGE SCALE GENOMIC DNA]</scope>
    <source>
        <strain evidence="2 3">Enr10</strain>
    </source>
</reference>
<feature type="region of interest" description="Disordered" evidence="1">
    <location>
        <begin position="34"/>
        <end position="57"/>
    </location>
</feature>
<name>A0A517QE17_9PLAN</name>
<evidence type="ECO:0000313" key="2">
    <source>
        <dbReference type="EMBL" id="QDT29869.1"/>
    </source>
</evidence>